<name>A0ABP7TEW6_9SPHN</name>
<evidence type="ECO:0000313" key="2">
    <source>
        <dbReference type="EMBL" id="GAA4025289.1"/>
    </source>
</evidence>
<comment type="caution">
    <text evidence="2">The sequence shown here is derived from an EMBL/GenBank/DDBJ whole genome shotgun (WGS) entry which is preliminary data.</text>
</comment>
<keyword evidence="3" id="KW-1185">Reference proteome</keyword>
<evidence type="ECO:0000313" key="3">
    <source>
        <dbReference type="Proteomes" id="UP001500235"/>
    </source>
</evidence>
<dbReference type="Proteomes" id="UP001500235">
    <property type="component" value="Unassembled WGS sequence"/>
</dbReference>
<dbReference type="SUPFAM" id="SSF52540">
    <property type="entry name" value="P-loop containing nucleoside triphosphate hydrolases"/>
    <property type="match status" value="1"/>
</dbReference>
<evidence type="ECO:0008006" key="4">
    <source>
        <dbReference type="Google" id="ProtNLM"/>
    </source>
</evidence>
<dbReference type="InterPro" id="IPR027417">
    <property type="entry name" value="P-loop_NTPase"/>
</dbReference>
<protein>
    <recommendedName>
        <fullName evidence="4">DNA-directed DNA polymerase</fullName>
    </recommendedName>
</protein>
<dbReference type="EMBL" id="BAABBQ010000001">
    <property type="protein sequence ID" value="GAA4025289.1"/>
    <property type="molecule type" value="Genomic_DNA"/>
</dbReference>
<organism evidence="2 3">
    <name type="scientific">Sphingomonas swuensis</name>
    <dbReference type="NCBI Taxonomy" id="977800"/>
    <lineage>
        <taxon>Bacteria</taxon>
        <taxon>Pseudomonadati</taxon>
        <taxon>Pseudomonadota</taxon>
        <taxon>Alphaproteobacteria</taxon>
        <taxon>Sphingomonadales</taxon>
        <taxon>Sphingomonadaceae</taxon>
        <taxon>Sphingomonas</taxon>
    </lineage>
</organism>
<gene>
    <name evidence="2" type="ORF">GCM10022280_27700</name>
</gene>
<dbReference type="Pfam" id="PF13177">
    <property type="entry name" value="DNA_pol3_delta2"/>
    <property type="match status" value="1"/>
</dbReference>
<sequence length="640" mass="71887">MCQTQRRGPSPCGYCEACQTFDRRLNPNFNERSGPELTVEQAREVMSQTSGSHMFAARHVIFIDEAQSLKDGPINALLGPMEDERAERTLIFTLIDPGDLPEPLRTRCQEVQLAAPTLSDKLTFLSRITTTEGVSADHLALELIALFRTGFRGLARDMQAVAEIAAGSRVDLNLVRSTVLRDRAERVVDYLKAVCRSDWAGQESSLQAMNLGSVEKHHAIVDVLMHLKLGFIGPTKQLDRRFELLLPAADCVRLVELFGERARAHGLSLTSLFDEVLEFWAYMPLRLDERSLRIQLVRFQDLMNLERSEPVDGKAIAVAALEAEQGYRSSAAARRKPKHRTVKSGVLDPEEYLSEDQARSLHEAGSFLVQKYGAYLNYRLTLRLPGGDTGKVSAWIGGLDKDLRRGLATWGGVEAERMQRLELHRISIVERDRDGSATGIALFHLPHEVYARAKQALSDGVRQIQTDVPDVDADIIADPLTGDRAVTQHWRFVRGLWRGVDPTIIADGRPLIERLRIPPAHRRPAGRLNGGKRFNMSQSLGGTARREEAIIGLAALSAWGDGAWDWLFSGWEMREHLDRKIEAGRRRQEMAELERLMEAAPDALHRSAINALIRKAIDTRPGPRRRPRSQKLWLDEVEND</sequence>
<dbReference type="PANTHER" id="PTHR11669">
    <property type="entry name" value="REPLICATION FACTOR C / DNA POLYMERASE III GAMMA-TAU SUBUNIT"/>
    <property type="match status" value="1"/>
</dbReference>
<proteinExistence type="predicted"/>
<accession>A0ABP7TEW6</accession>
<feature type="region of interest" description="Disordered" evidence="1">
    <location>
        <begin position="619"/>
        <end position="640"/>
    </location>
</feature>
<evidence type="ECO:0000256" key="1">
    <source>
        <dbReference type="SAM" id="MobiDB-lite"/>
    </source>
</evidence>
<dbReference type="Gene3D" id="3.40.50.300">
    <property type="entry name" value="P-loop containing nucleotide triphosphate hydrolases"/>
    <property type="match status" value="1"/>
</dbReference>
<dbReference type="PANTHER" id="PTHR11669:SF8">
    <property type="entry name" value="DNA POLYMERASE III SUBUNIT DELTA"/>
    <property type="match status" value="1"/>
</dbReference>
<reference evidence="3" key="1">
    <citation type="journal article" date="2019" name="Int. J. Syst. Evol. Microbiol.">
        <title>The Global Catalogue of Microorganisms (GCM) 10K type strain sequencing project: providing services to taxonomists for standard genome sequencing and annotation.</title>
        <authorList>
            <consortium name="The Broad Institute Genomics Platform"/>
            <consortium name="The Broad Institute Genome Sequencing Center for Infectious Disease"/>
            <person name="Wu L."/>
            <person name="Ma J."/>
        </authorList>
    </citation>
    <scope>NUCLEOTIDE SEQUENCE [LARGE SCALE GENOMIC DNA]</scope>
    <source>
        <strain evidence="3">JCM 17563</strain>
    </source>
</reference>
<dbReference type="InterPro" id="IPR050238">
    <property type="entry name" value="DNA_Rep/Repair_Clamp_Loader"/>
</dbReference>